<feature type="transmembrane region" description="Helical" evidence="7">
    <location>
        <begin position="214"/>
        <end position="234"/>
    </location>
</feature>
<gene>
    <name evidence="8" type="ORF">Sste5346_005232</name>
</gene>
<feature type="transmembrane region" description="Helical" evidence="7">
    <location>
        <begin position="291"/>
        <end position="315"/>
    </location>
</feature>
<evidence type="ECO:0000256" key="3">
    <source>
        <dbReference type="ARBA" id="ARBA00022692"/>
    </source>
</evidence>
<name>A0ABR3Z464_9PEZI</name>
<feature type="transmembrane region" description="Helical" evidence="7">
    <location>
        <begin position="123"/>
        <end position="142"/>
    </location>
</feature>
<keyword evidence="3 7" id="KW-0812">Transmembrane</keyword>
<feature type="transmembrane region" description="Helical" evidence="7">
    <location>
        <begin position="464"/>
        <end position="488"/>
    </location>
</feature>
<dbReference type="Pfam" id="PF06609">
    <property type="entry name" value="TRI12"/>
    <property type="match status" value="1"/>
</dbReference>
<feature type="transmembrane region" description="Helical" evidence="7">
    <location>
        <begin position="336"/>
        <end position="356"/>
    </location>
</feature>
<keyword evidence="5 7" id="KW-0472">Membrane</keyword>
<feature type="transmembrane region" description="Helical" evidence="7">
    <location>
        <begin position="562"/>
        <end position="581"/>
    </location>
</feature>
<feature type="transmembrane region" description="Helical" evidence="7">
    <location>
        <begin position="182"/>
        <end position="202"/>
    </location>
</feature>
<evidence type="ECO:0000256" key="7">
    <source>
        <dbReference type="SAM" id="Phobius"/>
    </source>
</evidence>
<evidence type="ECO:0000256" key="1">
    <source>
        <dbReference type="ARBA" id="ARBA00004127"/>
    </source>
</evidence>
<dbReference type="Gene3D" id="1.20.1250.20">
    <property type="entry name" value="MFS general substrate transporter like domains"/>
    <property type="match status" value="1"/>
</dbReference>
<feature type="region of interest" description="Disordered" evidence="6">
    <location>
        <begin position="598"/>
        <end position="624"/>
    </location>
</feature>
<feature type="transmembrane region" description="Helical" evidence="7">
    <location>
        <begin position="267"/>
        <end position="285"/>
    </location>
</feature>
<comment type="caution">
    <text evidence="8">The sequence shown here is derived from an EMBL/GenBank/DDBJ whole genome shotgun (WGS) entry which is preliminary data.</text>
</comment>
<comment type="subcellular location">
    <subcellularLocation>
        <location evidence="1">Endomembrane system</location>
        <topology evidence="1">Multi-pass membrane protein</topology>
    </subcellularLocation>
</comment>
<evidence type="ECO:0000256" key="4">
    <source>
        <dbReference type="ARBA" id="ARBA00022989"/>
    </source>
</evidence>
<accession>A0ABR3Z464</accession>
<feature type="transmembrane region" description="Helical" evidence="7">
    <location>
        <begin position="52"/>
        <end position="72"/>
    </location>
</feature>
<reference evidence="8 9" key="1">
    <citation type="journal article" date="2024" name="IMA Fungus">
        <title>IMA Genome - F19 : A genome assembly and annotation guide to empower mycologists, including annotated draft genome sequences of Ceratocystis pirilliformis, Diaporthe australafricana, Fusarium ophioides, Paecilomyces lecythidis, and Sporothrix stenoceras.</title>
        <authorList>
            <person name="Aylward J."/>
            <person name="Wilson A.M."/>
            <person name="Visagie C.M."/>
            <person name="Spraker J."/>
            <person name="Barnes I."/>
            <person name="Buitendag C."/>
            <person name="Ceriani C."/>
            <person name="Del Mar Angel L."/>
            <person name="du Plessis D."/>
            <person name="Fuchs T."/>
            <person name="Gasser K."/>
            <person name="Kramer D."/>
            <person name="Li W."/>
            <person name="Munsamy K."/>
            <person name="Piso A."/>
            <person name="Price J.L."/>
            <person name="Sonnekus B."/>
            <person name="Thomas C."/>
            <person name="van der Nest A."/>
            <person name="van Dijk A."/>
            <person name="van Heerden A."/>
            <person name="van Vuuren N."/>
            <person name="Yilmaz N."/>
            <person name="Duong T.A."/>
            <person name="van der Merwe N.A."/>
            <person name="Wingfield M.J."/>
            <person name="Wingfield B.D."/>
        </authorList>
    </citation>
    <scope>NUCLEOTIDE SEQUENCE [LARGE SCALE GENOMIC DNA]</scope>
    <source>
        <strain evidence="8 9">CMW 5346</strain>
    </source>
</reference>
<dbReference type="Proteomes" id="UP001583186">
    <property type="component" value="Unassembled WGS sequence"/>
</dbReference>
<feature type="transmembrane region" description="Helical" evidence="7">
    <location>
        <begin position="92"/>
        <end position="111"/>
    </location>
</feature>
<keyword evidence="2" id="KW-0813">Transport</keyword>
<feature type="compositionally biased region" description="Basic and acidic residues" evidence="6">
    <location>
        <begin position="615"/>
        <end position="624"/>
    </location>
</feature>
<feature type="transmembrane region" description="Helical" evidence="7">
    <location>
        <begin position="376"/>
        <end position="397"/>
    </location>
</feature>
<feature type="compositionally biased region" description="Low complexity" evidence="6">
    <location>
        <begin position="601"/>
        <end position="613"/>
    </location>
</feature>
<dbReference type="PANTHER" id="PTHR23501">
    <property type="entry name" value="MAJOR FACILITATOR SUPERFAMILY"/>
    <property type="match status" value="1"/>
</dbReference>
<dbReference type="InterPro" id="IPR036259">
    <property type="entry name" value="MFS_trans_sf"/>
</dbReference>
<keyword evidence="4 7" id="KW-1133">Transmembrane helix</keyword>
<evidence type="ECO:0000313" key="9">
    <source>
        <dbReference type="Proteomes" id="UP001583186"/>
    </source>
</evidence>
<dbReference type="InterPro" id="IPR010573">
    <property type="entry name" value="MFS_Str1/Tri12-like"/>
</dbReference>
<protein>
    <recommendedName>
        <fullName evidence="10">Major facilitator superfamily (MFS) profile domain-containing protein</fullName>
    </recommendedName>
</protein>
<evidence type="ECO:0000256" key="5">
    <source>
        <dbReference type="ARBA" id="ARBA00023136"/>
    </source>
</evidence>
<evidence type="ECO:0000256" key="2">
    <source>
        <dbReference type="ARBA" id="ARBA00022448"/>
    </source>
</evidence>
<sequence>MTTLEEKTVGADDTVVPCASKPVEYLEDAGVGTTPRPSISYNEEQPSPFRTLSFYGVLVSTSFGFYAAMLGLTVSWNQLQGAVPAALGTADTVWAFPTLMFSHTAACFFFGRLTDYVGRRWPFIACNLLAFIGFLASGRVPVTQPTAISGIAVLVGLGTSLQVQGPFLALAELVPVRQRFGVVAVSCSLLAPLYAMGPAISTALTLHTEDSWRWVYSINAILSFVSTVGLFVFYHPQRVVDEVDEAEDEATMDAWNAKTNNGPRKDWVGLVLMTLFIVLLTYPTYWGGSGFAWLTGQTIALITAFGIAFILYLFYTFHWGNAYTAVPSYVIREWSAWSWVAVCSFNSLFLWFVPITSTAGFRTVYMEAGMKLGWDVSVWPAGIAGGWILAIVGLGVFRPRLVKWQMAAAMFVQCTGLYPLNAANNSNHALMVALFVVSALGEGYGMVVSHTACALQLHRRDMGLAVGGAASLRSIVFAIFLAVFQTIYGVRFANVLQADVSAAAVAAGLPQDELPDLFAAVTATQGGAPNSVFFDQVKGMTDAILDATINAELTAAANGWRFIFLFALVVLIPFFLYSLFLPQLDRKLTSRVWARLGRGGSSSISSFSSPNGSDNKVRREEGSV</sequence>
<feature type="transmembrane region" description="Helical" evidence="7">
    <location>
        <begin position="148"/>
        <end position="170"/>
    </location>
</feature>
<dbReference type="PANTHER" id="PTHR23501:SF191">
    <property type="entry name" value="VACUOLAR BASIC AMINO ACID TRANSPORTER 4"/>
    <property type="match status" value="1"/>
</dbReference>
<dbReference type="SUPFAM" id="SSF103473">
    <property type="entry name" value="MFS general substrate transporter"/>
    <property type="match status" value="1"/>
</dbReference>
<keyword evidence="9" id="KW-1185">Reference proteome</keyword>
<organism evidence="8 9">
    <name type="scientific">Sporothrix stenoceras</name>
    <dbReference type="NCBI Taxonomy" id="5173"/>
    <lineage>
        <taxon>Eukaryota</taxon>
        <taxon>Fungi</taxon>
        <taxon>Dikarya</taxon>
        <taxon>Ascomycota</taxon>
        <taxon>Pezizomycotina</taxon>
        <taxon>Sordariomycetes</taxon>
        <taxon>Sordariomycetidae</taxon>
        <taxon>Ophiostomatales</taxon>
        <taxon>Ophiostomataceae</taxon>
        <taxon>Sporothrix</taxon>
    </lineage>
</organism>
<proteinExistence type="predicted"/>
<evidence type="ECO:0000256" key="6">
    <source>
        <dbReference type="SAM" id="MobiDB-lite"/>
    </source>
</evidence>
<evidence type="ECO:0008006" key="10">
    <source>
        <dbReference type="Google" id="ProtNLM"/>
    </source>
</evidence>
<evidence type="ECO:0000313" key="8">
    <source>
        <dbReference type="EMBL" id="KAL1895426.1"/>
    </source>
</evidence>
<feature type="transmembrane region" description="Helical" evidence="7">
    <location>
        <begin position="429"/>
        <end position="452"/>
    </location>
</feature>
<dbReference type="EMBL" id="JAWCUI010000027">
    <property type="protein sequence ID" value="KAL1895426.1"/>
    <property type="molecule type" value="Genomic_DNA"/>
</dbReference>